<dbReference type="PANTHER" id="PTHR46929">
    <property type="entry name" value="EXPRESSED PROTEIN"/>
    <property type="match status" value="1"/>
</dbReference>
<gene>
    <name evidence="1" type="ORF">L873DRAFT_1613461</name>
</gene>
<dbReference type="OrthoDB" id="4770366at2759"/>
<dbReference type="STRING" id="1336337.A0A3N4JAW5"/>
<dbReference type="Proteomes" id="UP000276215">
    <property type="component" value="Unassembled WGS sequence"/>
</dbReference>
<organism evidence="1 2">
    <name type="scientific">Choiromyces venosus 120613-1</name>
    <dbReference type="NCBI Taxonomy" id="1336337"/>
    <lineage>
        <taxon>Eukaryota</taxon>
        <taxon>Fungi</taxon>
        <taxon>Dikarya</taxon>
        <taxon>Ascomycota</taxon>
        <taxon>Pezizomycotina</taxon>
        <taxon>Pezizomycetes</taxon>
        <taxon>Pezizales</taxon>
        <taxon>Tuberaceae</taxon>
        <taxon>Choiromyces</taxon>
    </lineage>
</organism>
<dbReference type="PANTHER" id="PTHR46929:SF3">
    <property type="entry name" value="MYB_SANT-LIKE DOMAIN-CONTAINING PROTEIN"/>
    <property type="match status" value="1"/>
</dbReference>
<reference evidence="1 2" key="1">
    <citation type="journal article" date="2018" name="Nat. Ecol. Evol.">
        <title>Pezizomycetes genomes reveal the molecular basis of ectomycorrhizal truffle lifestyle.</title>
        <authorList>
            <person name="Murat C."/>
            <person name="Payen T."/>
            <person name="Noel B."/>
            <person name="Kuo A."/>
            <person name="Morin E."/>
            <person name="Chen J."/>
            <person name="Kohler A."/>
            <person name="Krizsan K."/>
            <person name="Balestrini R."/>
            <person name="Da Silva C."/>
            <person name="Montanini B."/>
            <person name="Hainaut M."/>
            <person name="Levati E."/>
            <person name="Barry K.W."/>
            <person name="Belfiori B."/>
            <person name="Cichocki N."/>
            <person name="Clum A."/>
            <person name="Dockter R.B."/>
            <person name="Fauchery L."/>
            <person name="Guy J."/>
            <person name="Iotti M."/>
            <person name="Le Tacon F."/>
            <person name="Lindquist E.A."/>
            <person name="Lipzen A."/>
            <person name="Malagnac F."/>
            <person name="Mello A."/>
            <person name="Molinier V."/>
            <person name="Miyauchi S."/>
            <person name="Poulain J."/>
            <person name="Riccioni C."/>
            <person name="Rubini A."/>
            <person name="Sitrit Y."/>
            <person name="Splivallo R."/>
            <person name="Traeger S."/>
            <person name="Wang M."/>
            <person name="Zifcakova L."/>
            <person name="Wipf D."/>
            <person name="Zambonelli A."/>
            <person name="Paolocci F."/>
            <person name="Nowrousian M."/>
            <person name="Ottonello S."/>
            <person name="Baldrian P."/>
            <person name="Spatafora J.W."/>
            <person name="Henrissat B."/>
            <person name="Nagy L.G."/>
            <person name="Aury J.M."/>
            <person name="Wincker P."/>
            <person name="Grigoriev I.V."/>
            <person name="Bonfante P."/>
            <person name="Martin F.M."/>
        </authorList>
    </citation>
    <scope>NUCLEOTIDE SEQUENCE [LARGE SCALE GENOMIC DNA]</scope>
    <source>
        <strain evidence="1 2">120613-1</strain>
    </source>
</reference>
<keyword evidence="2" id="KW-1185">Reference proteome</keyword>
<name>A0A3N4JAW5_9PEZI</name>
<feature type="non-terminal residue" evidence="1">
    <location>
        <position position="1"/>
    </location>
</feature>
<evidence type="ECO:0000313" key="1">
    <source>
        <dbReference type="EMBL" id="RPA93801.1"/>
    </source>
</evidence>
<protein>
    <submittedName>
        <fullName evidence="1">Uncharacterized protein</fullName>
    </submittedName>
</protein>
<dbReference type="AlphaFoldDB" id="A0A3N4JAW5"/>
<sequence>IKKDYEIYTALKNNSGFGWDDYRAIPTAPNSIWDAYLKAHPEAEKFRSRVLMHYD</sequence>
<feature type="non-terminal residue" evidence="1">
    <location>
        <position position="55"/>
    </location>
</feature>
<proteinExistence type="predicted"/>
<dbReference type="EMBL" id="ML120446">
    <property type="protein sequence ID" value="RPA93801.1"/>
    <property type="molecule type" value="Genomic_DNA"/>
</dbReference>
<accession>A0A3N4JAW5</accession>
<evidence type="ECO:0000313" key="2">
    <source>
        <dbReference type="Proteomes" id="UP000276215"/>
    </source>
</evidence>